<evidence type="ECO:0000313" key="2">
    <source>
        <dbReference type="Ensembl" id="ENSBMSP00010020649.1"/>
    </source>
</evidence>
<evidence type="ECO:0000256" key="1">
    <source>
        <dbReference type="SAM" id="MobiDB-lite"/>
    </source>
</evidence>
<dbReference type="GeneTree" id="ENSGT01090000260388"/>
<dbReference type="Ensembl" id="ENSBMST00010022791.1">
    <property type="protein sequence ID" value="ENSBMSP00010020649.1"/>
    <property type="gene ID" value="ENSBMSG00010015037.1"/>
</dbReference>
<sequence>MASDKNGVLGSAENHRGEKKGCTCSRTSVILNGVCHGVEYKFNYKNGDFIEILSLYLRITTKPWVGSLCVFSVTGALEGNSQRKPALQTVFPQLSGDPSGYSCVLPCSV</sequence>
<protein>
    <submittedName>
        <fullName evidence="2">Uncharacterized protein</fullName>
    </submittedName>
</protein>
<proteinExistence type="predicted"/>
<organism evidence="2">
    <name type="scientific">Balaenoptera musculus</name>
    <name type="common">Blue whale</name>
    <dbReference type="NCBI Taxonomy" id="9771"/>
    <lineage>
        <taxon>Eukaryota</taxon>
        <taxon>Metazoa</taxon>
        <taxon>Chordata</taxon>
        <taxon>Craniata</taxon>
        <taxon>Vertebrata</taxon>
        <taxon>Euteleostomi</taxon>
        <taxon>Mammalia</taxon>
        <taxon>Eutheria</taxon>
        <taxon>Laurasiatheria</taxon>
        <taxon>Artiodactyla</taxon>
        <taxon>Whippomorpha</taxon>
        <taxon>Cetacea</taxon>
        <taxon>Mysticeti</taxon>
        <taxon>Balaenopteridae</taxon>
        <taxon>Balaenoptera</taxon>
    </lineage>
</organism>
<feature type="region of interest" description="Disordered" evidence="1">
    <location>
        <begin position="1"/>
        <end position="20"/>
    </location>
</feature>
<dbReference type="AlphaFoldDB" id="A0A8C0DH18"/>
<accession>A0A8C0DH18</accession>
<reference evidence="2" key="1">
    <citation type="submission" date="2023-09" db="UniProtKB">
        <authorList>
            <consortium name="Ensembl"/>
        </authorList>
    </citation>
    <scope>IDENTIFICATION</scope>
</reference>
<name>A0A8C0DH18_BALMU</name>